<proteinExistence type="inferred from homology"/>
<gene>
    <name evidence="9" type="ORF">KQ248_07585</name>
</gene>
<feature type="transmembrane region" description="Helical" evidence="8">
    <location>
        <begin position="27"/>
        <end position="49"/>
    </location>
</feature>
<dbReference type="InterPro" id="IPR019305">
    <property type="entry name" value="Uncharacterised_Smp"/>
</dbReference>
<keyword evidence="9" id="KW-0808">Transferase</keyword>
<dbReference type="Pfam" id="PF10144">
    <property type="entry name" value="SMP_2"/>
    <property type="match status" value="1"/>
</dbReference>
<keyword evidence="5 8" id="KW-1133">Transmembrane helix</keyword>
<dbReference type="EMBL" id="CP076683">
    <property type="protein sequence ID" value="QWV18515.1"/>
    <property type="molecule type" value="Genomic_DNA"/>
</dbReference>
<evidence type="ECO:0000256" key="3">
    <source>
        <dbReference type="ARBA" id="ARBA00022475"/>
    </source>
</evidence>
<protein>
    <submittedName>
        <fullName evidence="9">Histidine kinase</fullName>
    </submittedName>
</protein>
<feature type="compositionally biased region" description="Acidic residues" evidence="7">
    <location>
        <begin position="289"/>
        <end position="301"/>
    </location>
</feature>
<keyword evidence="10" id="KW-1185">Reference proteome</keyword>
<keyword evidence="6 8" id="KW-0472">Membrane</keyword>
<organism evidence="9 10">
    <name type="scientific">Stutzerimonas zhaodongensis</name>
    <dbReference type="NCBI Taxonomy" id="1176257"/>
    <lineage>
        <taxon>Bacteria</taxon>
        <taxon>Pseudomonadati</taxon>
        <taxon>Pseudomonadota</taxon>
        <taxon>Gammaproteobacteria</taxon>
        <taxon>Pseudomonadales</taxon>
        <taxon>Pseudomonadaceae</taxon>
        <taxon>Stutzerimonas</taxon>
    </lineage>
</organism>
<reference evidence="9 10" key="1">
    <citation type="submission" date="2021-06" db="EMBL/GenBank/DDBJ databases">
        <title>Microbial metabolic specificity influences pelagic lipid remineralization.</title>
        <authorList>
            <person name="Behrendt L."/>
            <person name="Hunter J.E."/>
            <person name="Alcolombri U."/>
            <person name="Smriga S."/>
            <person name="Mincer T."/>
            <person name="Lowenstein D.P."/>
            <person name="Peaudecerf F.J."/>
            <person name="Fernandez V.I."/>
            <person name="Fredricks H."/>
            <person name="Almblad H."/>
            <person name="Harrison J.J."/>
            <person name="Stocker R."/>
            <person name="Van Mooy B.A.S."/>
        </authorList>
    </citation>
    <scope>NUCLEOTIDE SEQUENCE [LARGE SCALE GENOMIC DNA]</scope>
    <source>
        <strain evidence="9 10">A252</strain>
    </source>
</reference>
<accession>A0ABX8IXT6</accession>
<evidence type="ECO:0000313" key="10">
    <source>
        <dbReference type="Proteomes" id="UP000683436"/>
    </source>
</evidence>
<dbReference type="GO" id="GO:0016301">
    <property type="term" value="F:kinase activity"/>
    <property type="evidence" value="ECO:0007669"/>
    <property type="project" value="UniProtKB-KW"/>
</dbReference>
<keyword evidence="3" id="KW-1003">Cell membrane</keyword>
<evidence type="ECO:0000256" key="5">
    <source>
        <dbReference type="ARBA" id="ARBA00022989"/>
    </source>
</evidence>
<evidence type="ECO:0000313" key="9">
    <source>
        <dbReference type="EMBL" id="QWV18515.1"/>
    </source>
</evidence>
<name>A0ABX8IXT6_9GAMM</name>
<sequence length="515" mass="56974">MNRPASVKPDNFFLLIYRALRQRRVPLVLRVASHTLLLVALALIIYAWVMGMQFKHAMEQQADALGQSLITQTAASATDLLVANDILSLNVLLSNLVKNPLVAHAAIYSVDNRVLAESGTRPQRSLLGDEEGLYSTPISFQEVIAGHLRISLDMQQFQQPMTISLQSMGLLSLILLALTLTLSMRLGRQLSLPLMQLRLWLRDPDDPAPGAGRQDEIGELARQLQARLVPEKPEPEIELDDSMQDLYSAHFEVPAPAAVKDYDRSDVDLRDHLDESTESLVTVDHASDESFDDDFDDDPPFDEPKPAPAQAPATIIPAAPAISGKSGVLAIQLGAQEQLRRLPRARLTELLQRYSDCLQQAATLYQAELHTLNDGSSLMLFHSQDDEQNYLTHALCCGELMRALGHALQIEVADSGITLQLQLGLTQGEGLYDLSQGDLLLSEPAQAALAMSQHSRNLLLVERGIGEDSLIRQRARIRPIASPEGACCVERLLEPYPSLLERQLARMHELRNRIS</sequence>
<keyword evidence="4 8" id="KW-0812">Transmembrane</keyword>
<evidence type="ECO:0000256" key="7">
    <source>
        <dbReference type="SAM" id="MobiDB-lite"/>
    </source>
</evidence>
<keyword evidence="9" id="KW-0418">Kinase</keyword>
<evidence type="ECO:0000256" key="8">
    <source>
        <dbReference type="SAM" id="Phobius"/>
    </source>
</evidence>
<comment type="subcellular location">
    <subcellularLocation>
        <location evidence="1">Cell membrane</location>
    </subcellularLocation>
</comment>
<evidence type="ECO:0000256" key="1">
    <source>
        <dbReference type="ARBA" id="ARBA00004236"/>
    </source>
</evidence>
<dbReference type="RefSeq" id="WP_216707121.1">
    <property type="nucleotide sequence ID" value="NZ_CP076683.1"/>
</dbReference>
<comment type="similarity">
    <text evidence="2">Belongs to the Smp family.</text>
</comment>
<evidence type="ECO:0000256" key="4">
    <source>
        <dbReference type="ARBA" id="ARBA00022692"/>
    </source>
</evidence>
<evidence type="ECO:0000256" key="6">
    <source>
        <dbReference type="ARBA" id="ARBA00023136"/>
    </source>
</evidence>
<evidence type="ECO:0000256" key="2">
    <source>
        <dbReference type="ARBA" id="ARBA00005362"/>
    </source>
</evidence>
<dbReference type="Proteomes" id="UP000683436">
    <property type="component" value="Chromosome"/>
</dbReference>
<feature type="region of interest" description="Disordered" evidence="7">
    <location>
        <begin position="278"/>
        <end position="310"/>
    </location>
</feature>